<dbReference type="AlphaFoldDB" id="A0A401GSR9"/>
<feature type="domain" description="Stealth protein CR1 conserved region 1" evidence="5">
    <location>
        <begin position="162"/>
        <end position="187"/>
    </location>
</feature>
<dbReference type="Pfam" id="PF11380">
    <property type="entry name" value="Stealth_CR2"/>
    <property type="match status" value="1"/>
</dbReference>
<evidence type="ECO:0000313" key="7">
    <source>
        <dbReference type="EMBL" id="GBE85256.1"/>
    </source>
</evidence>
<keyword evidence="3" id="KW-1133">Transmembrane helix</keyword>
<comment type="similarity">
    <text evidence="1">Belongs to the stealth family.</text>
</comment>
<dbReference type="RefSeq" id="XP_027616169.1">
    <property type="nucleotide sequence ID" value="XM_027760368.1"/>
</dbReference>
<proteinExistence type="inferred from homology"/>
<protein>
    <recommendedName>
        <fullName evidence="9">Stealth protein CR3 conserved region 3 domain-containing protein</fullName>
    </recommendedName>
</protein>
<dbReference type="GO" id="GO:0046835">
    <property type="term" value="P:carbohydrate phosphorylation"/>
    <property type="evidence" value="ECO:0007669"/>
    <property type="project" value="TreeGrafter"/>
</dbReference>
<dbReference type="GeneID" id="38782173"/>
<accession>A0A401GSR9</accession>
<dbReference type="EMBL" id="BFAD01000007">
    <property type="protein sequence ID" value="GBE85256.1"/>
    <property type="molecule type" value="Genomic_DNA"/>
</dbReference>
<dbReference type="OrthoDB" id="263283at2759"/>
<dbReference type="InterPro" id="IPR031358">
    <property type="entry name" value="Stealth_CR1"/>
</dbReference>
<feature type="domain" description="Stealth protein CR2 conserved region 2" evidence="4">
    <location>
        <begin position="256"/>
        <end position="338"/>
    </location>
</feature>
<keyword evidence="3" id="KW-0472">Membrane</keyword>
<evidence type="ECO:0000259" key="5">
    <source>
        <dbReference type="Pfam" id="PF17101"/>
    </source>
</evidence>
<keyword evidence="2" id="KW-0808">Transferase</keyword>
<evidence type="ECO:0000259" key="4">
    <source>
        <dbReference type="Pfam" id="PF11380"/>
    </source>
</evidence>
<evidence type="ECO:0000256" key="3">
    <source>
        <dbReference type="SAM" id="Phobius"/>
    </source>
</evidence>
<evidence type="ECO:0000256" key="2">
    <source>
        <dbReference type="ARBA" id="ARBA00022679"/>
    </source>
</evidence>
<keyword evidence="3" id="KW-0812">Transmembrane</keyword>
<dbReference type="GO" id="GO:0005794">
    <property type="term" value="C:Golgi apparatus"/>
    <property type="evidence" value="ECO:0007669"/>
    <property type="project" value="TreeGrafter"/>
</dbReference>
<feature type="transmembrane region" description="Helical" evidence="3">
    <location>
        <begin position="71"/>
        <end position="92"/>
    </location>
</feature>
<dbReference type="STRING" id="139825.A0A401GSR9"/>
<name>A0A401GSR9_9APHY</name>
<dbReference type="InterPro" id="IPR021520">
    <property type="entry name" value="Stealth_CR2"/>
</dbReference>
<dbReference type="GO" id="GO:0003976">
    <property type="term" value="F:UDP-N-acetylglucosamine-lysosomal-enzyme N-acetylglucosaminephosphotransferase activity"/>
    <property type="evidence" value="ECO:0007669"/>
    <property type="project" value="TreeGrafter"/>
</dbReference>
<evidence type="ECO:0000256" key="1">
    <source>
        <dbReference type="ARBA" id="ARBA00007583"/>
    </source>
</evidence>
<gene>
    <name evidence="7" type="ORF">SCP_0704430</name>
</gene>
<reference evidence="7 8" key="1">
    <citation type="journal article" date="2018" name="Sci. Rep.">
        <title>Genome sequence of the cauliflower mushroom Sparassis crispa (Hanabiratake) and its association with beneficial usage.</title>
        <authorList>
            <person name="Kiyama R."/>
            <person name="Furutani Y."/>
            <person name="Kawaguchi K."/>
            <person name="Nakanishi T."/>
        </authorList>
    </citation>
    <scope>NUCLEOTIDE SEQUENCE [LARGE SCALE GENOMIC DNA]</scope>
</reference>
<evidence type="ECO:0008006" key="9">
    <source>
        <dbReference type="Google" id="ProtNLM"/>
    </source>
</evidence>
<dbReference type="Pfam" id="PF17102">
    <property type="entry name" value="Stealth_CR3"/>
    <property type="match status" value="1"/>
</dbReference>
<dbReference type="InterPro" id="IPR047141">
    <property type="entry name" value="Stealth"/>
</dbReference>
<dbReference type="PANTHER" id="PTHR24045:SF0">
    <property type="entry name" value="N-ACETYLGLUCOSAMINE-1-PHOSPHOTRANSFERASE SUBUNITS ALPHA_BETA"/>
    <property type="match status" value="1"/>
</dbReference>
<dbReference type="Proteomes" id="UP000287166">
    <property type="component" value="Unassembled WGS sequence"/>
</dbReference>
<dbReference type="Pfam" id="PF17101">
    <property type="entry name" value="Stealth_CR1"/>
    <property type="match status" value="1"/>
</dbReference>
<evidence type="ECO:0000259" key="6">
    <source>
        <dbReference type="Pfam" id="PF17102"/>
    </source>
</evidence>
<keyword evidence="8" id="KW-1185">Reference proteome</keyword>
<dbReference type="PANTHER" id="PTHR24045">
    <property type="match status" value="1"/>
</dbReference>
<dbReference type="InParanoid" id="A0A401GSR9"/>
<sequence length="749" mass="82430">MDAGPALVAAVPAGVVPERFIYSTPIDLSYHASPAMPVRPRTADYIPLAQFPLQPAAAAHRTVSFCLRRRLLLAAICAASLFSLFLILSYTLKDVDADDDIEVILFPPDNSSASQTAYLSFQASPFALPNNTSLRQVHGILASSCLDRFFVAGEPCFESKPPPIDLVWTWVNGSDPLLVQAKELAIESYASDDPYRPKSTTAQDRQFRDHDELRHSLRSALAHFRPYSQRFHILTADFPIPAVEPNFTLSAAWRLGQVPQWLDVDSSTKHSWRDGNVELAIAHHAEIFSPYVGTNFNSLAIESQLMHLEDVSENFIYMNDDLYFAKPVTPTTFYTPAFGTVLHLQSELLVMPSPPTKTAQGEWRSMGTTNVLLSTRFGRRGRPYVAHEAKSVSAPLLHEIAQIWPGALADAASHRFRETRGGTGDVYVLFLATHFVVERAREALLWAWVVGRVGGLYGEWGPLQRRQAWEELGGEWLGDVEMAAEQGRGRDGRARIDVSAGRRETVEPERVKRVLRASGLNGVGQTRYIFSSLDGYAYGTLGTKGAPKFPSFSPSLRESSLPRCTLLYSECFALEGADSPSTVFTNIAFRFPQCGDCVITALVHASGTLGLSAFLPDPARVLPSTSSTSPQPPRDPVAHLPLVANWEDGNFALGAVMRTSGSAAGASVRAWTLQLLARYRYVIGGTPSVFERLSSPAQARAVLTRVERDANAALLCINDDVGMNDAEVGRVLNEWQARMWPARANWERT</sequence>
<dbReference type="InterPro" id="IPR031357">
    <property type="entry name" value="Stealth_CR3"/>
</dbReference>
<feature type="domain" description="Stealth protein CR3 conserved region 3" evidence="6">
    <location>
        <begin position="386"/>
        <end position="438"/>
    </location>
</feature>
<evidence type="ECO:0000313" key="8">
    <source>
        <dbReference type="Proteomes" id="UP000287166"/>
    </source>
</evidence>
<comment type="caution">
    <text evidence="7">The sequence shown here is derived from an EMBL/GenBank/DDBJ whole genome shotgun (WGS) entry which is preliminary data.</text>
</comment>
<organism evidence="7 8">
    <name type="scientific">Sparassis crispa</name>
    <dbReference type="NCBI Taxonomy" id="139825"/>
    <lineage>
        <taxon>Eukaryota</taxon>
        <taxon>Fungi</taxon>
        <taxon>Dikarya</taxon>
        <taxon>Basidiomycota</taxon>
        <taxon>Agaricomycotina</taxon>
        <taxon>Agaricomycetes</taxon>
        <taxon>Polyporales</taxon>
        <taxon>Sparassidaceae</taxon>
        <taxon>Sparassis</taxon>
    </lineage>
</organism>